<evidence type="ECO:0000313" key="1">
    <source>
        <dbReference type="EMBL" id="QHT05059.1"/>
    </source>
</evidence>
<dbReference type="AlphaFoldDB" id="A0A6C0CMY8"/>
<proteinExistence type="predicted"/>
<protein>
    <submittedName>
        <fullName evidence="1">Uncharacterized protein</fullName>
    </submittedName>
</protein>
<dbReference type="EMBL" id="MN739449">
    <property type="protein sequence ID" value="QHT05059.1"/>
    <property type="molecule type" value="Genomic_DNA"/>
</dbReference>
<accession>A0A6C0CMY8</accession>
<sequence length="105" mass="12525">MRVTNIELPANWEVELNKCLMIEHVNLYSRSKPTEVVSVTEATKFLNQMFPKRMDEVYPIRSERTNQHFILYQYGRSEAYIEDTYMDGKPNPMYTIDNYASIYDK</sequence>
<name>A0A6C0CMY8_9ZZZZ</name>
<organism evidence="1">
    <name type="scientific">viral metagenome</name>
    <dbReference type="NCBI Taxonomy" id="1070528"/>
    <lineage>
        <taxon>unclassified sequences</taxon>
        <taxon>metagenomes</taxon>
        <taxon>organismal metagenomes</taxon>
    </lineage>
</organism>
<reference evidence="1" key="1">
    <citation type="journal article" date="2020" name="Nature">
        <title>Giant virus diversity and host interactions through global metagenomics.</title>
        <authorList>
            <person name="Schulz F."/>
            <person name="Roux S."/>
            <person name="Paez-Espino D."/>
            <person name="Jungbluth S."/>
            <person name="Walsh D.A."/>
            <person name="Denef V.J."/>
            <person name="McMahon K.D."/>
            <person name="Konstantinidis K.T."/>
            <person name="Eloe-Fadrosh E.A."/>
            <person name="Kyrpides N.C."/>
            <person name="Woyke T."/>
        </authorList>
    </citation>
    <scope>NUCLEOTIDE SEQUENCE</scope>
    <source>
        <strain evidence="1">GVMAG-M-3300021354-14</strain>
    </source>
</reference>